<evidence type="ECO:0000313" key="1">
    <source>
        <dbReference type="EMBL" id="EST42291.1"/>
    </source>
</evidence>
<name>V6LF36_9EUKA</name>
<proteinExistence type="predicted"/>
<sequence length="361" mass="40819">MLPVAALRQKTPVQLREHLPRAEDARQRTALLAGLAGMIFAQAHYNTPHSKMEVYRRHQLNTFAQHFPIQPVALHFDTLDGLVGAISSLSPDQATIIINDSPAMQAQLTSLLLADYPWAFKLLQFFSKSELPKLFYNELLLSIVLQQPMRMVFDSLMILLPDYDCGVLFAAPSLPGVFEVFLRTEEYLTEAQYLTFILIRNCTSQRLTIPTPLLVQVERVLDGVSSKFFDGAQSGYDALSNSPPFYFLVWSVVKLAQAGIFYDIVPICMNFESCRIVRETVHLYLPNCISYAPQALGCFLSNSGRSYLALDGQYLRNLYSVLQHCDSQDLAYLAHDDEFLADFAQYEGTELHDLIQILLCE</sequence>
<dbReference type="VEuPathDB" id="GiardiaDB:SS50377_22780"/>
<reference evidence="1" key="1">
    <citation type="journal article" date="2014" name="PLoS Genet.">
        <title>The Genome of Spironucleus salmonicida Highlights a Fish Pathogen Adapted to Fluctuating Environments.</title>
        <authorList>
            <person name="Xu F."/>
            <person name="Jerlstrom-Hultqvist J."/>
            <person name="Einarsson E."/>
            <person name="Astvaldsson A."/>
            <person name="Svard S.G."/>
            <person name="Andersson J.O."/>
        </authorList>
    </citation>
    <scope>NUCLEOTIDE SEQUENCE</scope>
</reference>
<accession>V6LF36</accession>
<organism evidence="1">
    <name type="scientific">Spironucleus salmonicida</name>
    <dbReference type="NCBI Taxonomy" id="348837"/>
    <lineage>
        <taxon>Eukaryota</taxon>
        <taxon>Metamonada</taxon>
        <taxon>Diplomonadida</taxon>
        <taxon>Hexamitidae</taxon>
        <taxon>Hexamitinae</taxon>
        <taxon>Spironucleus</taxon>
    </lineage>
</organism>
<dbReference type="AlphaFoldDB" id="V6LF36"/>
<dbReference type="EMBL" id="KI546165">
    <property type="protein sequence ID" value="EST42291.1"/>
    <property type="molecule type" value="Genomic_DNA"/>
</dbReference>
<gene>
    <name evidence="1" type="ORF">SS50377_ee001</name>
</gene>
<protein>
    <submittedName>
        <fullName evidence="1">Uncharacterized protein</fullName>
    </submittedName>
</protein>